<feature type="region of interest" description="Disordered" evidence="1">
    <location>
        <begin position="1"/>
        <end position="38"/>
    </location>
</feature>
<gene>
    <name evidence="2" type="ORF">OPV22_020862</name>
</gene>
<feature type="compositionally biased region" description="Basic and acidic residues" evidence="1">
    <location>
        <begin position="101"/>
        <end position="121"/>
    </location>
</feature>
<protein>
    <submittedName>
        <fullName evidence="2">Uncharacterized protein</fullName>
    </submittedName>
</protein>
<evidence type="ECO:0000313" key="2">
    <source>
        <dbReference type="EMBL" id="KAJ8477135.1"/>
    </source>
</evidence>
<organism evidence="2 3">
    <name type="scientific">Ensete ventricosum</name>
    <name type="common">Abyssinian banana</name>
    <name type="synonym">Musa ensete</name>
    <dbReference type="NCBI Taxonomy" id="4639"/>
    <lineage>
        <taxon>Eukaryota</taxon>
        <taxon>Viridiplantae</taxon>
        <taxon>Streptophyta</taxon>
        <taxon>Embryophyta</taxon>
        <taxon>Tracheophyta</taxon>
        <taxon>Spermatophyta</taxon>
        <taxon>Magnoliopsida</taxon>
        <taxon>Liliopsida</taxon>
        <taxon>Zingiberales</taxon>
        <taxon>Musaceae</taxon>
        <taxon>Ensete</taxon>
    </lineage>
</organism>
<proteinExistence type="predicted"/>
<dbReference type="EMBL" id="JAQQAF010000006">
    <property type="protein sequence ID" value="KAJ8477135.1"/>
    <property type="molecule type" value="Genomic_DNA"/>
</dbReference>
<accession>A0AAV8QHF1</accession>
<dbReference type="Proteomes" id="UP001222027">
    <property type="component" value="Unassembled WGS sequence"/>
</dbReference>
<evidence type="ECO:0000256" key="1">
    <source>
        <dbReference type="SAM" id="MobiDB-lite"/>
    </source>
</evidence>
<evidence type="ECO:0000313" key="3">
    <source>
        <dbReference type="Proteomes" id="UP001222027"/>
    </source>
</evidence>
<feature type="region of interest" description="Disordered" evidence="1">
    <location>
        <begin position="70"/>
        <end position="129"/>
    </location>
</feature>
<reference evidence="2 3" key="1">
    <citation type="submission" date="2022-12" db="EMBL/GenBank/DDBJ databases">
        <title>Chromosome-scale assembly of the Ensete ventricosum genome.</title>
        <authorList>
            <person name="Dussert Y."/>
            <person name="Stocks J."/>
            <person name="Wendawek A."/>
            <person name="Woldeyes F."/>
            <person name="Nichols R.A."/>
            <person name="Borrell J.S."/>
        </authorList>
    </citation>
    <scope>NUCLEOTIDE SEQUENCE [LARGE SCALE GENOMIC DNA]</scope>
    <source>
        <strain evidence="3">cv. Maze</strain>
        <tissue evidence="2">Seeds</tissue>
    </source>
</reference>
<keyword evidence="3" id="KW-1185">Reference proteome</keyword>
<name>A0AAV8QHF1_ENSVE</name>
<dbReference type="AlphaFoldDB" id="A0AAV8QHF1"/>
<sequence>MTPTPRIQCKKADPAMKTTPPLVRERTSPVASPPQPSKPALCSFRTLIPPFPVAAALYKCLPPSIQETWPRLSERRRRNDGGQSAGSGPVRDGGCAVAVRVHREVQGDEDPRHDYGGREGRPGGAAASGRLLPVHLPRAATALRGVAYERSDETDEFFLMLRCSIRIRDG</sequence>
<comment type="caution">
    <text evidence="2">The sequence shown here is derived from an EMBL/GenBank/DDBJ whole genome shotgun (WGS) entry which is preliminary data.</text>
</comment>